<evidence type="ECO:0000256" key="4">
    <source>
        <dbReference type="SAM" id="Phobius"/>
    </source>
</evidence>
<dbReference type="SUPFAM" id="SSF46689">
    <property type="entry name" value="Homeodomain-like"/>
    <property type="match status" value="1"/>
</dbReference>
<feature type="transmembrane region" description="Helical" evidence="4">
    <location>
        <begin position="61"/>
        <end position="82"/>
    </location>
</feature>
<reference evidence="6 7" key="1">
    <citation type="submission" date="2021-10" db="EMBL/GenBank/DDBJ databases">
        <title>Draft genome of Aestuariibacter halophilus JC2043.</title>
        <authorList>
            <person name="Emsley S.A."/>
            <person name="Pfannmuller K.M."/>
            <person name="Ushijima B."/>
            <person name="Saw J.H."/>
            <person name="Videau P."/>
        </authorList>
    </citation>
    <scope>NUCLEOTIDE SEQUENCE [LARGE SCALE GENOMIC DNA]</scope>
    <source>
        <strain evidence="6 7">JC2043</strain>
    </source>
</reference>
<dbReference type="EMBL" id="JAJEWP010000001">
    <property type="protein sequence ID" value="MCC2614736.1"/>
    <property type="molecule type" value="Genomic_DNA"/>
</dbReference>
<protein>
    <submittedName>
        <fullName evidence="6">Helix-turn-helix domain-containing protein</fullName>
    </submittedName>
</protein>
<keyword evidence="4" id="KW-0472">Membrane</keyword>
<feature type="domain" description="HTH araC/xylS-type" evidence="5">
    <location>
        <begin position="265"/>
        <end position="365"/>
    </location>
</feature>
<dbReference type="InterPro" id="IPR020449">
    <property type="entry name" value="Tscrpt_reg_AraC-type_HTH"/>
</dbReference>
<keyword evidence="4" id="KW-0812">Transmembrane</keyword>
<feature type="transmembrane region" description="Helical" evidence="4">
    <location>
        <begin position="94"/>
        <end position="112"/>
    </location>
</feature>
<dbReference type="PRINTS" id="PR00032">
    <property type="entry name" value="HTHARAC"/>
</dbReference>
<accession>A0ABS8G3Q7</accession>
<proteinExistence type="predicted"/>
<keyword evidence="2" id="KW-0238">DNA-binding</keyword>
<evidence type="ECO:0000259" key="5">
    <source>
        <dbReference type="PROSITE" id="PS01124"/>
    </source>
</evidence>
<keyword evidence="1" id="KW-0805">Transcription regulation</keyword>
<evidence type="ECO:0000313" key="7">
    <source>
        <dbReference type="Proteomes" id="UP001520878"/>
    </source>
</evidence>
<keyword evidence="3" id="KW-0804">Transcription</keyword>
<dbReference type="InterPro" id="IPR018060">
    <property type="entry name" value="HTH_AraC"/>
</dbReference>
<feature type="transmembrane region" description="Helical" evidence="4">
    <location>
        <begin position="36"/>
        <end position="55"/>
    </location>
</feature>
<gene>
    <name evidence="6" type="ORF">LJ739_00590</name>
</gene>
<dbReference type="RefSeq" id="WP_229156656.1">
    <property type="nucleotide sequence ID" value="NZ_JAJEWP010000001.1"/>
</dbReference>
<keyword evidence="4" id="KW-1133">Transmembrane helix</keyword>
<feature type="transmembrane region" description="Helical" evidence="4">
    <location>
        <begin position="179"/>
        <end position="196"/>
    </location>
</feature>
<evidence type="ECO:0000256" key="1">
    <source>
        <dbReference type="ARBA" id="ARBA00023015"/>
    </source>
</evidence>
<dbReference type="PANTHER" id="PTHR43280">
    <property type="entry name" value="ARAC-FAMILY TRANSCRIPTIONAL REGULATOR"/>
    <property type="match status" value="1"/>
</dbReference>
<dbReference type="InterPro" id="IPR018062">
    <property type="entry name" value="HTH_AraC-typ_CS"/>
</dbReference>
<feature type="transmembrane region" description="Helical" evidence="4">
    <location>
        <begin position="202"/>
        <end position="225"/>
    </location>
</feature>
<dbReference type="Gene3D" id="1.10.10.60">
    <property type="entry name" value="Homeodomain-like"/>
    <property type="match status" value="2"/>
</dbReference>
<dbReference type="InterPro" id="IPR009057">
    <property type="entry name" value="Homeodomain-like_sf"/>
</dbReference>
<keyword evidence="7" id="KW-1185">Reference proteome</keyword>
<dbReference type="Pfam" id="PF12833">
    <property type="entry name" value="HTH_18"/>
    <property type="match status" value="1"/>
</dbReference>
<dbReference type="PROSITE" id="PS00041">
    <property type="entry name" value="HTH_ARAC_FAMILY_1"/>
    <property type="match status" value="1"/>
</dbReference>
<dbReference type="Proteomes" id="UP001520878">
    <property type="component" value="Unassembled WGS sequence"/>
</dbReference>
<dbReference type="SMART" id="SM00342">
    <property type="entry name" value="HTH_ARAC"/>
    <property type="match status" value="1"/>
</dbReference>
<name>A0ABS8G3Q7_9ALTE</name>
<evidence type="ECO:0000256" key="3">
    <source>
        <dbReference type="ARBA" id="ARBA00023163"/>
    </source>
</evidence>
<dbReference type="PROSITE" id="PS01124">
    <property type="entry name" value="HTH_ARAC_FAMILY_2"/>
    <property type="match status" value="1"/>
</dbReference>
<feature type="transmembrane region" description="Helical" evidence="4">
    <location>
        <begin position="140"/>
        <end position="158"/>
    </location>
</feature>
<evidence type="ECO:0000313" key="6">
    <source>
        <dbReference type="EMBL" id="MCC2614736.1"/>
    </source>
</evidence>
<sequence length="369" mass="41542">MDNLQQYIHATSVFNSFALGGLLLAQSNPGYAGRILALWCFCLSLFSVTPLLLISDTLPGIQRLAVITLWLPATFGPLLYLYLNSLTQRRAYRWRDSLHFLPLLMCVLLTYANTMESLADINVLRQQGIAKTLSHQLAQGIIYTQAVVYALLCGRVIYQYRRLAEYRLSNYDPSVFQHLLFVWGLNLLVWLCEILSSALGGVYALALGADVLLLCLIAGLALMHWKSPYYLRLRNLPVTETESAETVMEGSKPPSQCPDLSTELSEVMEQQQAYLDPELTLDTLASRVGVSRHLLSEYINTRCDKNFHRFVNEYRIEHLCQQLSAAPANAKILDLALSSGFSSKSTFNHVFKQYTGLTPSQYRQSLVTV</sequence>
<evidence type="ECO:0000256" key="2">
    <source>
        <dbReference type="ARBA" id="ARBA00023125"/>
    </source>
</evidence>
<comment type="caution">
    <text evidence="6">The sequence shown here is derived from an EMBL/GenBank/DDBJ whole genome shotgun (WGS) entry which is preliminary data.</text>
</comment>
<organism evidence="6 7">
    <name type="scientific">Fluctibacter halophilus</name>
    <dbReference type="NCBI Taxonomy" id="226011"/>
    <lineage>
        <taxon>Bacteria</taxon>
        <taxon>Pseudomonadati</taxon>
        <taxon>Pseudomonadota</taxon>
        <taxon>Gammaproteobacteria</taxon>
        <taxon>Alteromonadales</taxon>
        <taxon>Alteromonadaceae</taxon>
        <taxon>Fluctibacter</taxon>
    </lineage>
</organism>
<dbReference type="PANTHER" id="PTHR43280:SF2">
    <property type="entry name" value="HTH-TYPE TRANSCRIPTIONAL REGULATOR EXSA"/>
    <property type="match status" value="1"/>
</dbReference>